<evidence type="ECO:0000313" key="2">
    <source>
        <dbReference type="EMBL" id="CAG8812810.1"/>
    </source>
</evidence>
<name>A0A9N9PE43_9GLOM</name>
<feature type="non-terminal residue" evidence="2">
    <location>
        <position position="1"/>
    </location>
</feature>
<reference evidence="2" key="1">
    <citation type="submission" date="2021-06" db="EMBL/GenBank/DDBJ databases">
        <authorList>
            <person name="Kallberg Y."/>
            <person name="Tangrot J."/>
            <person name="Rosling A."/>
        </authorList>
    </citation>
    <scope>NUCLEOTIDE SEQUENCE</scope>
    <source>
        <strain evidence="2">IN212</strain>
    </source>
</reference>
<dbReference type="AlphaFoldDB" id="A0A9N9PE43"/>
<dbReference type="EMBL" id="CAJVPZ010087523">
    <property type="protein sequence ID" value="CAG8812810.1"/>
    <property type="molecule type" value="Genomic_DNA"/>
</dbReference>
<sequence>DANNIDFEFKKNYSTFNSEYNEEESIHKDNFEDSKSQQLHKINY</sequence>
<dbReference type="Proteomes" id="UP000789396">
    <property type="component" value="Unassembled WGS sequence"/>
</dbReference>
<comment type="caution">
    <text evidence="2">The sequence shown here is derived from an EMBL/GenBank/DDBJ whole genome shotgun (WGS) entry which is preliminary data.</text>
</comment>
<protein>
    <submittedName>
        <fullName evidence="2">12587_t:CDS:1</fullName>
    </submittedName>
</protein>
<organism evidence="2 3">
    <name type="scientific">Racocetra fulgida</name>
    <dbReference type="NCBI Taxonomy" id="60492"/>
    <lineage>
        <taxon>Eukaryota</taxon>
        <taxon>Fungi</taxon>
        <taxon>Fungi incertae sedis</taxon>
        <taxon>Mucoromycota</taxon>
        <taxon>Glomeromycotina</taxon>
        <taxon>Glomeromycetes</taxon>
        <taxon>Diversisporales</taxon>
        <taxon>Gigasporaceae</taxon>
        <taxon>Racocetra</taxon>
    </lineage>
</organism>
<keyword evidence="3" id="KW-1185">Reference proteome</keyword>
<evidence type="ECO:0000256" key="1">
    <source>
        <dbReference type="SAM" id="MobiDB-lite"/>
    </source>
</evidence>
<proteinExistence type="predicted"/>
<feature type="region of interest" description="Disordered" evidence="1">
    <location>
        <begin position="22"/>
        <end position="44"/>
    </location>
</feature>
<gene>
    <name evidence="2" type="ORF">RFULGI_LOCUS18948</name>
</gene>
<evidence type="ECO:0000313" key="3">
    <source>
        <dbReference type="Proteomes" id="UP000789396"/>
    </source>
</evidence>
<accession>A0A9N9PE43</accession>
<feature type="compositionally biased region" description="Basic and acidic residues" evidence="1">
    <location>
        <begin position="24"/>
        <end position="35"/>
    </location>
</feature>